<dbReference type="SMART" id="SM00278">
    <property type="entry name" value="HhH1"/>
    <property type="match status" value="3"/>
</dbReference>
<dbReference type="SUPFAM" id="SSF52113">
    <property type="entry name" value="BRCT domain"/>
    <property type="match status" value="1"/>
</dbReference>
<dbReference type="SMART" id="SM00292">
    <property type="entry name" value="BRCT"/>
    <property type="match status" value="1"/>
</dbReference>
<comment type="function">
    <text evidence="2">DNA ligase that catalyzes the formation of phosphodiester linkages between 5'-phosphoryl and 3'-hydroxyl groups in double-stranded DNA using NAD as a coenzyme and as the energy source for the reaction. It is essential for DNA replication and repair of damaged DNA.</text>
</comment>
<dbReference type="SUPFAM" id="SSF50249">
    <property type="entry name" value="Nucleic acid-binding proteins"/>
    <property type="match status" value="1"/>
</dbReference>
<evidence type="ECO:0000256" key="8">
    <source>
        <dbReference type="ARBA" id="ARBA00022763"/>
    </source>
</evidence>
<dbReference type="Gene3D" id="6.20.10.30">
    <property type="match status" value="1"/>
</dbReference>
<dbReference type="PROSITE" id="PS50172">
    <property type="entry name" value="BRCT"/>
    <property type="match status" value="1"/>
</dbReference>
<dbReference type="Pfam" id="PF14520">
    <property type="entry name" value="HHH_5"/>
    <property type="match status" value="1"/>
</dbReference>
<dbReference type="Gene3D" id="1.10.150.20">
    <property type="entry name" value="5' to 3' exonuclease, C-terminal subdomain"/>
    <property type="match status" value="2"/>
</dbReference>
<keyword evidence="7" id="KW-0479">Metal-binding</keyword>
<evidence type="ECO:0000256" key="10">
    <source>
        <dbReference type="ARBA" id="ARBA00022842"/>
    </source>
</evidence>
<dbReference type="InterPro" id="IPR004150">
    <property type="entry name" value="NAD_DNA_ligase_OB"/>
</dbReference>
<dbReference type="InterPro" id="IPR010994">
    <property type="entry name" value="RuvA_2-like"/>
</dbReference>
<dbReference type="Gene3D" id="2.40.50.140">
    <property type="entry name" value="Nucleic acid-binding proteins"/>
    <property type="match status" value="1"/>
</dbReference>
<comment type="cofactor">
    <cofactor evidence="1">
        <name>Mg(2+)</name>
        <dbReference type="ChEBI" id="CHEBI:18420"/>
    </cofactor>
</comment>
<name>A0A1G2NEZ4_9BACT</name>
<proteinExistence type="inferred from homology"/>
<dbReference type="Pfam" id="PF01653">
    <property type="entry name" value="DNA_ligase_aden"/>
    <property type="match status" value="1"/>
</dbReference>
<dbReference type="FunFam" id="1.10.150.20:FF:000006">
    <property type="entry name" value="DNA ligase"/>
    <property type="match status" value="1"/>
</dbReference>
<dbReference type="Pfam" id="PF12826">
    <property type="entry name" value="HHH_2"/>
    <property type="match status" value="1"/>
</dbReference>
<dbReference type="PROSITE" id="PS01056">
    <property type="entry name" value="DNA_LIGASE_N2"/>
    <property type="match status" value="1"/>
</dbReference>
<keyword evidence="11" id="KW-0520">NAD</keyword>
<organism evidence="16 17">
    <name type="scientific">Candidatus Taylorbacteria bacterium RIFCSPLOWO2_01_FULL_45_15b</name>
    <dbReference type="NCBI Taxonomy" id="1802319"/>
    <lineage>
        <taxon>Bacteria</taxon>
        <taxon>Candidatus Tayloriibacteriota</taxon>
    </lineage>
</organism>
<keyword evidence="12" id="KW-0234">DNA repair</keyword>
<sequence length="460" mass="51028">LDARIAKERNLDTFIYDVARFSSTLPSTQEKELLLLSELGFKVNSHRKICAGVADIFEYWQEWQKKAPKEDYLIDGVVIKVNEREFQEALGYTGKAPRWGIAFKFPAEQVTTAVEDIVLQVGRTGVLTPVAHLRPVSVAGSTVSRATLHNEDQIKRLDVRIGDTVILQKAGDVIPEIVKVMTEMRSGGEKAYLFPKKVEACGGDGSIERIPGEAAWRCVNKDSFIQNKRRLYHFASKKAFNIDGLGPKIIDALVAANLVSSPSDFFEITKGDILTLPRFAEKSADNVIHSIQSARRVTLARFIFGLSIDHVGEETAVLLAEKFGKVEKIATARLDELLAIDGIGPVVAESIKHWFQDKKNKMLVAHLLRHITLERVVRKANRLLEGKSFVLTGTLTAFSRDKAVELIRERGGKISSAVSKDTSFVVAGTSPGSKYDKALELGVPILSEEEFRLFLARKSL</sequence>
<evidence type="ECO:0000256" key="1">
    <source>
        <dbReference type="ARBA" id="ARBA00001946"/>
    </source>
</evidence>
<dbReference type="Gene3D" id="3.30.470.30">
    <property type="entry name" value="DNA ligase/mRNA capping enzyme"/>
    <property type="match status" value="1"/>
</dbReference>
<keyword evidence="9" id="KW-0862">Zinc</keyword>
<dbReference type="SUPFAM" id="SSF56091">
    <property type="entry name" value="DNA ligase/mRNA capping enzyme, catalytic domain"/>
    <property type="match status" value="1"/>
</dbReference>
<dbReference type="Pfam" id="PF03120">
    <property type="entry name" value="OB_DNA_ligase"/>
    <property type="match status" value="1"/>
</dbReference>
<evidence type="ECO:0000256" key="14">
    <source>
        <dbReference type="ARBA" id="ARBA00060881"/>
    </source>
</evidence>
<keyword evidence="6" id="KW-0235">DNA replication</keyword>
<dbReference type="InterPro" id="IPR003583">
    <property type="entry name" value="Hlx-hairpin-Hlx_DNA-bd_motif"/>
</dbReference>
<dbReference type="InterPro" id="IPR013839">
    <property type="entry name" value="DNAligase_adenylation"/>
</dbReference>
<dbReference type="CDD" id="cd17748">
    <property type="entry name" value="BRCT_DNA_ligase_like"/>
    <property type="match status" value="1"/>
</dbReference>
<feature type="non-terminal residue" evidence="16">
    <location>
        <position position="1"/>
    </location>
</feature>
<dbReference type="SUPFAM" id="SSF47781">
    <property type="entry name" value="RuvA domain 2-like"/>
    <property type="match status" value="1"/>
</dbReference>
<evidence type="ECO:0000256" key="7">
    <source>
        <dbReference type="ARBA" id="ARBA00022723"/>
    </source>
</evidence>
<keyword evidence="10" id="KW-0460">Magnesium</keyword>
<evidence type="ECO:0000256" key="13">
    <source>
        <dbReference type="ARBA" id="ARBA00034005"/>
    </source>
</evidence>
<evidence type="ECO:0000256" key="11">
    <source>
        <dbReference type="ARBA" id="ARBA00023027"/>
    </source>
</evidence>
<dbReference type="PANTHER" id="PTHR23389">
    <property type="entry name" value="CHROMOSOME TRANSMISSION FIDELITY FACTOR 18"/>
    <property type="match status" value="1"/>
</dbReference>
<dbReference type="EMBL" id="MHRX01000009">
    <property type="protein sequence ID" value="OHA34660.1"/>
    <property type="molecule type" value="Genomic_DNA"/>
</dbReference>
<feature type="domain" description="BRCT" evidence="15">
    <location>
        <begin position="379"/>
        <end position="460"/>
    </location>
</feature>
<dbReference type="Gene3D" id="3.40.50.10190">
    <property type="entry name" value="BRCT domain"/>
    <property type="match status" value="1"/>
</dbReference>
<dbReference type="STRING" id="1802319.A2928_03950"/>
<evidence type="ECO:0000313" key="17">
    <source>
        <dbReference type="Proteomes" id="UP000176221"/>
    </source>
</evidence>
<evidence type="ECO:0000256" key="2">
    <source>
        <dbReference type="ARBA" id="ARBA00004067"/>
    </source>
</evidence>
<dbReference type="EC" id="6.5.1.2" evidence="3"/>
<dbReference type="FunFam" id="2.40.50.140:FF:000012">
    <property type="entry name" value="DNA ligase"/>
    <property type="match status" value="1"/>
</dbReference>
<evidence type="ECO:0000256" key="12">
    <source>
        <dbReference type="ARBA" id="ARBA00023204"/>
    </source>
</evidence>
<dbReference type="InterPro" id="IPR012340">
    <property type="entry name" value="NA-bd_OB-fold"/>
</dbReference>
<evidence type="ECO:0000256" key="5">
    <source>
        <dbReference type="ARBA" id="ARBA00022598"/>
    </source>
</evidence>
<dbReference type="InterPro" id="IPR001357">
    <property type="entry name" value="BRCT_dom"/>
</dbReference>
<dbReference type="SMART" id="SM00532">
    <property type="entry name" value="LIGANc"/>
    <property type="match status" value="1"/>
</dbReference>
<evidence type="ECO:0000256" key="4">
    <source>
        <dbReference type="ARBA" id="ARBA00013308"/>
    </source>
</evidence>
<dbReference type="InterPro" id="IPR041663">
    <property type="entry name" value="DisA/LigA_HHH"/>
</dbReference>
<keyword evidence="5 16" id="KW-0436">Ligase</keyword>
<protein>
    <recommendedName>
        <fullName evidence="4">DNA ligase</fullName>
        <ecNumber evidence="3">6.5.1.2</ecNumber>
    </recommendedName>
</protein>
<comment type="catalytic activity">
    <reaction evidence="13">
        <text>NAD(+) + (deoxyribonucleotide)n-3'-hydroxyl + 5'-phospho-(deoxyribonucleotide)m = (deoxyribonucleotide)n+m + AMP + beta-nicotinamide D-nucleotide.</text>
        <dbReference type="EC" id="6.5.1.2"/>
    </reaction>
</comment>
<dbReference type="GO" id="GO:0006281">
    <property type="term" value="P:DNA repair"/>
    <property type="evidence" value="ECO:0007669"/>
    <property type="project" value="UniProtKB-KW"/>
</dbReference>
<dbReference type="Pfam" id="PF00533">
    <property type="entry name" value="BRCT"/>
    <property type="match status" value="1"/>
</dbReference>
<accession>A0A1G2NEZ4</accession>
<evidence type="ECO:0000259" key="15">
    <source>
        <dbReference type="PROSITE" id="PS50172"/>
    </source>
</evidence>
<dbReference type="InterPro" id="IPR033136">
    <property type="entry name" value="DNA_ligase_CS"/>
</dbReference>
<gene>
    <name evidence="16" type="ORF">A2928_03950</name>
</gene>
<dbReference type="NCBIfam" id="TIGR00575">
    <property type="entry name" value="dnlj"/>
    <property type="match status" value="1"/>
</dbReference>
<comment type="caution">
    <text evidence="16">The sequence shown here is derived from an EMBL/GenBank/DDBJ whole genome shotgun (WGS) entry which is preliminary data.</text>
</comment>
<evidence type="ECO:0000256" key="9">
    <source>
        <dbReference type="ARBA" id="ARBA00022833"/>
    </source>
</evidence>
<dbReference type="AlphaFoldDB" id="A0A1G2NEZ4"/>
<evidence type="ECO:0000313" key="16">
    <source>
        <dbReference type="EMBL" id="OHA34660.1"/>
    </source>
</evidence>
<evidence type="ECO:0000256" key="3">
    <source>
        <dbReference type="ARBA" id="ARBA00012722"/>
    </source>
</evidence>
<evidence type="ECO:0000256" key="6">
    <source>
        <dbReference type="ARBA" id="ARBA00022705"/>
    </source>
</evidence>
<dbReference type="PANTHER" id="PTHR23389:SF9">
    <property type="entry name" value="DNA LIGASE"/>
    <property type="match status" value="1"/>
</dbReference>
<dbReference type="InterPro" id="IPR001679">
    <property type="entry name" value="DNA_ligase"/>
</dbReference>
<comment type="similarity">
    <text evidence="14">Belongs to the NAD-dependent DNA ligase family. LigA subfamily.</text>
</comment>
<keyword evidence="8" id="KW-0227">DNA damage</keyword>
<dbReference type="InterPro" id="IPR013840">
    <property type="entry name" value="DNAligase_N"/>
</dbReference>
<dbReference type="InterPro" id="IPR036420">
    <property type="entry name" value="BRCT_dom_sf"/>
</dbReference>
<dbReference type="GO" id="GO:0006260">
    <property type="term" value="P:DNA replication"/>
    <property type="evidence" value="ECO:0007669"/>
    <property type="project" value="UniProtKB-KW"/>
</dbReference>
<dbReference type="GO" id="GO:0003911">
    <property type="term" value="F:DNA ligase (NAD+) activity"/>
    <property type="evidence" value="ECO:0007669"/>
    <property type="project" value="UniProtKB-EC"/>
</dbReference>
<dbReference type="Proteomes" id="UP000176221">
    <property type="component" value="Unassembled WGS sequence"/>
</dbReference>
<dbReference type="NCBIfam" id="NF005932">
    <property type="entry name" value="PRK07956.1"/>
    <property type="match status" value="1"/>
</dbReference>
<dbReference type="GO" id="GO:0003677">
    <property type="term" value="F:DNA binding"/>
    <property type="evidence" value="ECO:0007669"/>
    <property type="project" value="InterPro"/>
</dbReference>
<reference evidence="16 17" key="1">
    <citation type="journal article" date="2016" name="Nat. Commun.">
        <title>Thousands of microbial genomes shed light on interconnected biogeochemical processes in an aquifer system.</title>
        <authorList>
            <person name="Anantharaman K."/>
            <person name="Brown C.T."/>
            <person name="Hug L.A."/>
            <person name="Sharon I."/>
            <person name="Castelle C.J."/>
            <person name="Probst A.J."/>
            <person name="Thomas B.C."/>
            <person name="Singh A."/>
            <person name="Wilkins M.J."/>
            <person name="Karaoz U."/>
            <person name="Brodie E.L."/>
            <person name="Williams K.H."/>
            <person name="Hubbard S.S."/>
            <person name="Banfield J.F."/>
        </authorList>
    </citation>
    <scope>NUCLEOTIDE SEQUENCE [LARGE SCALE GENOMIC DNA]</scope>
</reference>
<dbReference type="GO" id="GO:0046872">
    <property type="term" value="F:metal ion binding"/>
    <property type="evidence" value="ECO:0007669"/>
    <property type="project" value="UniProtKB-KW"/>
</dbReference>